<dbReference type="AlphaFoldDB" id="A0A1T5AYD9"/>
<keyword evidence="13" id="KW-1185">Reference proteome</keyword>
<evidence type="ECO:0000256" key="4">
    <source>
        <dbReference type="ARBA" id="ARBA00022679"/>
    </source>
</evidence>
<dbReference type="InterPro" id="IPR024051">
    <property type="entry name" value="AICAR_Tfase_dup_dom_sf"/>
</dbReference>
<evidence type="ECO:0000256" key="2">
    <source>
        <dbReference type="ARBA" id="ARBA00004954"/>
    </source>
</evidence>
<dbReference type="SMART" id="SM00798">
    <property type="entry name" value="AICARFT_IMPCHas"/>
    <property type="match status" value="1"/>
</dbReference>
<dbReference type="OrthoDB" id="9802065at2"/>
<dbReference type="SUPFAM" id="SSF53927">
    <property type="entry name" value="Cytidine deaminase-like"/>
    <property type="match status" value="1"/>
</dbReference>
<evidence type="ECO:0000256" key="5">
    <source>
        <dbReference type="ARBA" id="ARBA00022755"/>
    </source>
</evidence>
<dbReference type="InterPro" id="IPR011607">
    <property type="entry name" value="MGS-like_dom"/>
</dbReference>
<dbReference type="Gene3D" id="3.40.50.1380">
    <property type="entry name" value="Methylglyoxal synthase-like domain"/>
    <property type="match status" value="1"/>
</dbReference>
<sequence length="504" mass="54922">MKALISVTDKTGIADFALGLEKFGYEIVSTGGTLKVLLDAGVKAISIDELTGFPEMLDGRVKTLHPKVHGGILHIRANETHVATVKEHGIDPIDMVVVNLYDFEGTLKSGKPHDEIVENIDIGGPSMIRSAAKNYKDVAVVTDPKDYEEILERLSNKTLDEAYKRKLAYKAFSLTGYYDAMIGRYFAGLENEIFPERTAIGLLKESSLRYGENPHQNAAVYEDAMTTSLMTGMTQLHGKELSFNNLNDLNTALELASEFEEPAVAVIKHATPCAAAIGGTIYEAFVRAYEADKVSIYGGIVAMNKEMDAETATAMDEIFLEIVAAPSYSEQALEILKKKKNLRILVINFNNKKSALDVKFTSGKVLIQETDNLNYEKLETVTTTAPTKAQLDDLKFAMIVCKHVKSNAIVIAKDGATVAISGGQTSRIWALQNAIRNNPDKDFTGCSLASDAFFPFDDCVTLSAEHGIAAIMQPGGAGRDQDSIDACNKSGIAMVFTGTRHFKH</sequence>
<dbReference type="Proteomes" id="UP000243406">
    <property type="component" value="Unassembled WGS sequence"/>
</dbReference>
<dbReference type="PANTHER" id="PTHR11692:SF0">
    <property type="entry name" value="BIFUNCTIONAL PURINE BIOSYNTHESIS PROTEIN ATIC"/>
    <property type="match status" value="1"/>
</dbReference>
<proteinExistence type="inferred from homology"/>
<dbReference type="PROSITE" id="PS51855">
    <property type="entry name" value="MGS"/>
    <property type="match status" value="1"/>
</dbReference>
<dbReference type="GO" id="GO:0003937">
    <property type="term" value="F:IMP cyclohydrolase activity"/>
    <property type="evidence" value="ECO:0007669"/>
    <property type="project" value="UniProtKB-UniRule"/>
</dbReference>
<dbReference type="Pfam" id="PF01808">
    <property type="entry name" value="AICARFT_IMPCHas"/>
    <property type="match status" value="1"/>
</dbReference>
<evidence type="ECO:0000259" key="11">
    <source>
        <dbReference type="PROSITE" id="PS51855"/>
    </source>
</evidence>
<comment type="similarity">
    <text evidence="3 10">Belongs to the PurH family.</text>
</comment>
<dbReference type="FunFam" id="3.40.50.1380:FF:000001">
    <property type="entry name" value="Bifunctional purine biosynthesis protein PurH"/>
    <property type="match status" value="1"/>
</dbReference>
<dbReference type="SUPFAM" id="SSF52335">
    <property type="entry name" value="Methylglyoxal synthase-like"/>
    <property type="match status" value="1"/>
</dbReference>
<dbReference type="Pfam" id="PF02142">
    <property type="entry name" value="MGS"/>
    <property type="match status" value="1"/>
</dbReference>
<dbReference type="Gene3D" id="3.40.140.20">
    <property type="match status" value="2"/>
</dbReference>
<keyword evidence="7 10" id="KW-0511">Multifunctional enzyme</keyword>
<accession>A0A1T5AYD9</accession>
<dbReference type="InterPro" id="IPR016193">
    <property type="entry name" value="Cytidine_deaminase-like"/>
</dbReference>
<keyword evidence="6 10" id="KW-0378">Hydrolase</keyword>
<dbReference type="GO" id="GO:0004643">
    <property type="term" value="F:phosphoribosylaminoimidazolecarboxamide formyltransferase activity"/>
    <property type="evidence" value="ECO:0007669"/>
    <property type="project" value="UniProtKB-UniRule"/>
</dbReference>
<dbReference type="EC" id="3.5.4.10" evidence="10"/>
<dbReference type="RefSeq" id="WP_079589174.1">
    <property type="nucleotide sequence ID" value="NZ_FUYN01000002.1"/>
</dbReference>
<dbReference type="EMBL" id="FUYN01000002">
    <property type="protein sequence ID" value="SKB40002.1"/>
    <property type="molecule type" value="Genomic_DNA"/>
</dbReference>
<dbReference type="CDD" id="cd01421">
    <property type="entry name" value="IMPCH"/>
    <property type="match status" value="1"/>
</dbReference>
<dbReference type="GO" id="GO:0006189">
    <property type="term" value="P:'de novo' IMP biosynthetic process"/>
    <property type="evidence" value="ECO:0007669"/>
    <property type="project" value="UniProtKB-UniRule"/>
</dbReference>
<dbReference type="PIRSF" id="PIRSF000414">
    <property type="entry name" value="AICARFT_IMPCHas"/>
    <property type="match status" value="1"/>
</dbReference>
<comment type="pathway">
    <text evidence="1 10">Purine metabolism; IMP biosynthesis via de novo pathway; IMP from 5-formamido-1-(5-phospho-D-ribosyl)imidazole-4-carboxamide: step 1/1.</text>
</comment>
<dbReference type="UniPathway" id="UPA00074">
    <property type="reaction ID" value="UER00133"/>
</dbReference>
<evidence type="ECO:0000256" key="8">
    <source>
        <dbReference type="ARBA" id="ARBA00050488"/>
    </source>
</evidence>
<dbReference type="NCBIfam" id="NF002049">
    <property type="entry name" value="PRK00881.1"/>
    <property type="match status" value="1"/>
</dbReference>
<dbReference type="NCBIfam" id="TIGR00355">
    <property type="entry name" value="purH"/>
    <property type="match status" value="1"/>
</dbReference>
<comment type="catalytic activity">
    <reaction evidence="9 10">
        <text>IMP + H2O = 5-formamido-1-(5-phospho-D-ribosyl)imidazole-4-carboxamide</text>
        <dbReference type="Rhea" id="RHEA:18445"/>
        <dbReference type="ChEBI" id="CHEBI:15377"/>
        <dbReference type="ChEBI" id="CHEBI:58053"/>
        <dbReference type="ChEBI" id="CHEBI:58467"/>
        <dbReference type="EC" id="3.5.4.10"/>
    </reaction>
</comment>
<evidence type="ECO:0000256" key="3">
    <source>
        <dbReference type="ARBA" id="ARBA00007667"/>
    </source>
</evidence>
<dbReference type="HAMAP" id="MF_00139">
    <property type="entry name" value="PurH"/>
    <property type="match status" value="1"/>
</dbReference>
<dbReference type="EC" id="2.1.2.3" evidence="10"/>
<evidence type="ECO:0000256" key="10">
    <source>
        <dbReference type="HAMAP-Rule" id="MF_00139"/>
    </source>
</evidence>
<comment type="domain">
    <text evidence="10">The IMP cyclohydrolase activity resides in the N-terminal region.</text>
</comment>
<dbReference type="InterPro" id="IPR036914">
    <property type="entry name" value="MGS-like_dom_sf"/>
</dbReference>
<dbReference type="GO" id="GO:0005829">
    <property type="term" value="C:cytosol"/>
    <property type="evidence" value="ECO:0007669"/>
    <property type="project" value="TreeGrafter"/>
</dbReference>
<gene>
    <name evidence="10" type="primary">purH</name>
    <name evidence="12" type="ORF">SAMN02745120_1280</name>
</gene>
<name>A0A1T5AYD9_9FIRM</name>
<evidence type="ECO:0000313" key="13">
    <source>
        <dbReference type="Proteomes" id="UP000243406"/>
    </source>
</evidence>
<protein>
    <recommendedName>
        <fullName evidence="10">Bifunctional purine biosynthesis protein PurH</fullName>
    </recommendedName>
    <domain>
        <recommendedName>
            <fullName evidence="10">Phosphoribosylaminoimidazolecarboxamide formyltransferase</fullName>
            <ecNumber evidence="10">2.1.2.3</ecNumber>
        </recommendedName>
        <alternativeName>
            <fullName evidence="10">AICAR transformylase</fullName>
        </alternativeName>
    </domain>
    <domain>
        <recommendedName>
            <fullName evidence="10">IMP cyclohydrolase</fullName>
            <ecNumber evidence="10">3.5.4.10</ecNumber>
        </recommendedName>
        <alternativeName>
            <fullName evidence="10">ATIC</fullName>
        </alternativeName>
        <alternativeName>
            <fullName evidence="10">IMP synthase</fullName>
        </alternativeName>
        <alternativeName>
            <fullName evidence="10">Inosinicase</fullName>
        </alternativeName>
    </domain>
</protein>
<dbReference type="SMART" id="SM00851">
    <property type="entry name" value="MGS"/>
    <property type="match status" value="1"/>
</dbReference>
<dbReference type="InterPro" id="IPR002695">
    <property type="entry name" value="PurH-like"/>
</dbReference>
<dbReference type="PANTHER" id="PTHR11692">
    <property type="entry name" value="BIFUNCTIONAL PURINE BIOSYNTHESIS PROTEIN PURH"/>
    <property type="match status" value="1"/>
</dbReference>
<evidence type="ECO:0000313" key="12">
    <source>
        <dbReference type="EMBL" id="SKB40002.1"/>
    </source>
</evidence>
<keyword evidence="5 10" id="KW-0658">Purine biosynthesis</keyword>
<evidence type="ECO:0000256" key="1">
    <source>
        <dbReference type="ARBA" id="ARBA00004844"/>
    </source>
</evidence>
<comment type="pathway">
    <text evidence="2 10">Purine metabolism; IMP biosynthesis via de novo pathway; 5-formamido-1-(5-phospho-D-ribosyl)imidazole-4-carboxamide from 5-amino-1-(5-phospho-D-ribosyl)imidazole-4-carboxamide (10-formyl THF route): step 1/1.</text>
</comment>
<comment type="catalytic activity">
    <reaction evidence="8 10">
        <text>(6R)-10-formyltetrahydrofolate + 5-amino-1-(5-phospho-beta-D-ribosyl)imidazole-4-carboxamide = 5-formamido-1-(5-phospho-D-ribosyl)imidazole-4-carboxamide + (6S)-5,6,7,8-tetrahydrofolate</text>
        <dbReference type="Rhea" id="RHEA:22192"/>
        <dbReference type="ChEBI" id="CHEBI:57453"/>
        <dbReference type="ChEBI" id="CHEBI:58467"/>
        <dbReference type="ChEBI" id="CHEBI:58475"/>
        <dbReference type="ChEBI" id="CHEBI:195366"/>
        <dbReference type="EC" id="2.1.2.3"/>
    </reaction>
</comment>
<dbReference type="FunFam" id="3.40.140.20:FF:000001">
    <property type="entry name" value="Bifunctional purine biosynthesis protein PurH"/>
    <property type="match status" value="1"/>
</dbReference>
<reference evidence="13" key="1">
    <citation type="submission" date="2017-02" db="EMBL/GenBank/DDBJ databases">
        <authorList>
            <person name="Varghese N."/>
            <person name="Submissions S."/>
        </authorList>
    </citation>
    <scope>NUCLEOTIDE SEQUENCE [LARGE SCALE GENOMIC DNA]</scope>
    <source>
        <strain evidence="13">ATCC 35199</strain>
    </source>
</reference>
<evidence type="ECO:0000256" key="6">
    <source>
        <dbReference type="ARBA" id="ARBA00022801"/>
    </source>
</evidence>
<organism evidence="12 13">
    <name type="scientific">Acetoanaerobium noterae</name>
    <dbReference type="NCBI Taxonomy" id="745369"/>
    <lineage>
        <taxon>Bacteria</taxon>
        <taxon>Bacillati</taxon>
        <taxon>Bacillota</taxon>
        <taxon>Clostridia</taxon>
        <taxon>Peptostreptococcales</taxon>
        <taxon>Filifactoraceae</taxon>
        <taxon>Acetoanaerobium</taxon>
    </lineage>
</organism>
<feature type="domain" description="MGS-like" evidence="11">
    <location>
        <begin position="1"/>
        <end position="142"/>
    </location>
</feature>
<keyword evidence="4 10" id="KW-0808">Transferase</keyword>
<evidence type="ECO:0000256" key="7">
    <source>
        <dbReference type="ARBA" id="ARBA00023268"/>
    </source>
</evidence>
<evidence type="ECO:0000256" key="9">
    <source>
        <dbReference type="ARBA" id="ARBA00050687"/>
    </source>
</evidence>